<evidence type="ECO:0000256" key="6">
    <source>
        <dbReference type="ARBA" id="ARBA00023002"/>
    </source>
</evidence>
<dbReference type="InterPro" id="IPR046373">
    <property type="entry name" value="Acyl-CoA_Oxase/DH_mid-dom_sf"/>
</dbReference>
<evidence type="ECO:0000256" key="2">
    <source>
        <dbReference type="ARBA" id="ARBA00009347"/>
    </source>
</evidence>
<dbReference type="Gene3D" id="1.20.140.10">
    <property type="entry name" value="Butyryl-CoA Dehydrogenase, subunit A, domain 3"/>
    <property type="match status" value="1"/>
</dbReference>
<comment type="cofactor">
    <cofactor evidence="1 7">
        <name>FAD</name>
        <dbReference type="ChEBI" id="CHEBI:57692"/>
    </cofactor>
</comment>
<dbReference type="InterPro" id="IPR009075">
    <property type="entry name" value="AcylCo_DH/oxidase_C"/>
</dbReference>
<evidence type="ECO:0000256" key="7">
    <source>
        <dbReference type="RuleBase" id="RU362125"/>
    </source>
</evidence>
<dbReference type="InterPro" id="IPR013786">
    <property type="entry name" value="AcylCoA_DH/ox_N"/>
</dbReference>
<feature type="domain" description="Acyl-CoA dehydrogenase/oxidase C-terminal" evidence="8">
    <location>
        <begin position="281"/>
        <end position="429"/>
    </location>
</feature>
<dbReference type="InterPro" id="IPR036250">
    <property type="entry name" value="AcylCo_DH-like_C"/>
</dbReference>
<keyword evidence="5 7" id="KW-0274">FAD</keyword>
<dbReference type="GO" id="GO:0003995">
    <property type="term" value="F:acyl-CoA dehydrogenase activity"/>
    <property type="evidence" value="ECO:0007669"/>
    <property type="project" value="TreeGrafter"/>
</dbReference>
<evidence type="ECO:0000256" key="4">
    <source>
        <dbReference type="ARBA" id="ARBA00022630"/>
    </source>
</evidence>
<dbReference type="InterPro" id="IPR037069">
    <property type="entry name" value="AcylCoA_DH/ox_N_sf"/>
</dbReference>
<dbReference type="GO" id="GO:0033539">
    <property type="term" value="P:fatty acid beta-oxidation using acyl-CoA dehydrogenase"/>
    <property type="evidence" value="ECO:0007669"/>
    <property type="project" value="TreeGrafter"/>
</dbReference>
<dbReference type="Pfam" id="PF02771">
    <property type="entry name" value="Acyl-CoA_dh_N"/>
    <property type="match status" value="1"/>
</dbReference>
<evidence type="ECO:0000313" key="11">
    <source>
        <dbReference type="EMBL" id="ABL97254.1"/>
    </source>
</evidence>
<dbReference type="Pfam" id="PF00441">
    <property type="entry name" value="Acyl-CoA_dh_1"/>
    <property type="match status" value="1"/>
</dbReference>
<gene>
    <name evidence="11" type="ORF">MBMO_EB0-50A10.0018</name>
</gene>
<dbReference type="Pfam" id="PF02770">
    <property type="entry name" value="Acyl-CoA_dh_M"/>
    <property type="match status" value="1"/>
</dbReference>
<keyword evidence="6 7" id="KW-0560">Oxidoreductase</keyword>
<comment type="similarity">
    <text evidence="2 7">Belongs to the acyl-CoA dehydrogenase family.</text>
</comment>
<dbReference type="PANTHER" id="PTHR48083:SF13">
    <property type="entry name" value="ACYL-COA DEHYDROGENASE FAMILY MEMBER 11"/>
    <property type="match status" value="1"/>
</dbReference>
<name>A4GJF9_9BACT</name>
<evidence type="ECO:0000256" key="5">
    <source>
        <dbReference type="ARBA" id="ARBA00022827"/>
    </source>
</evidence>
<dbReference type="EMBL" id="EF107100">
    <property type="protein sequence ID" value="ABL97254.1"/>
    <property type="molecule type" value="Genomic_DNA"/>
</dbReference>
<dbReference type="GO" id="GO:0005737">
    <property type="term" value="C:cytoplasm"/>
    <property type="evidence" value="ECO:0007669"/>
    <property type="project" value="TreeGrafter"/>
</dbReference>
<dbReference type="GO" id="GO:0050660">
    <property type="term" value="F:flavin adenine dinucleotide binding"/>
    <property type="evidence" value="ECO:0007669"/>
    <property type="project" value="InterPro"/>
</dbReference>
<evidence type="ECO:0000259" key="8">
    <source>
        <dbReference type="Pfam" id="PF00441"/>
    </source>
</evidence>
<evidence type="ECO:0000256" key="3">
    <source>
        <dbReference type="ARBA" id="ARBA00011738"/>
    </source>
</evidence>
<reference evidence="11" key="1">
    <citation type="journal article" date="2007" name="Environ. Microbiol.">
        <title>Proteorhodopsin photosystem gene clusters exhibit co-evolutionary trends and shared ancestry among diverse marine microbial phyla.</title>
        <authorList>
            <person name="McCarren J."/>
            <person name="Delong E.F."/>
        </authorList>
    </citation>
    <scope>NUCLEOTIDE SEQUENCE</scope>
</reference>
<proteinExistence type="inferred from homology"/>
<accession>A4GJF9</accession>
<sequence length="438" mass="49846">MLTNYLKEPDKNYIYKEVLYEVKLSIKYKNGDVMGFEISEKAKEINERLEAFMDEHIYPRERDYDEFTSDQNNLWQYPDWYEELKEEAKKQELWNLFLPKEYAPWSPGLTNLEIAGLFETMSRSAWSQQIFNCNAPDRGNMEVLAKYGTPEQQKQWLEPLLAGEIRSAYAMTEPDVASSDATNMELEITRDGDEYVLNGKKWWTTNVITPKCKFMLVMGKSNPENPRHTQHSTIIVPTDAEGFTITRALRSLGELHSPGGEGDVVFKNVRVPVSNLILGEGRGFEIAQGRLGPGRFQYAMMFVGMAQRSLELMCERAQSRVAFGEALSKKTSVQHEIARSRCDIEQCRLLVLSAAEKMDNYGIDAARDYISMLKIVAPKMCEDVSSRAIQIFGGMGVSQDTPLAHIFTTSRFCRIADGPDEVHMSQLAKLTMRSLSGK</sequence>
<dbReference type="PANTHER" id="PTHR48083">
    <property type="entry name" value="MEDIUM-CHAIN SPECIFIC ACYL-COA DEHYDROGENASE, MITOCHONDRIAL-RELATED"/>
    <property type="match status" value="1"/>
</dbReference>
<evidence type="ECO:0000256" key="1">
    <source>
        <dbReference type="ARBA" id="ARBA00001974"/>
    </source>
</evidence>
<dbReference type="Gene3D" id="1.10.540.10">
    <property type="entry name" value="Acyl-CoA dehydrogenase/oxidase, N-terminal domain"/>
    <property type="match status" value="1"/>
</dbReference>
<evidence type="ECO:0000259" key="9">
    <source>
        <dbReference type="Pfam" id="PF02770"/>
    </source>
</evidence>
<evidence type="ECO:0000259" key="10">
    <source>
        <dbReference type="Pfam" id="PF02771"/>
    </source>
</evidence>
<comment type="subunit">
    <text evidence="3">Homodimer.</text>
</comment>
<organism evidence="11">
    <name type="scientific">uncultured marine bacterium EB0_50A10</name>
    <dbReference type="NCBI Taxonomy" id="415440"/>
    <lineage>
        <taxon>Bacteria</taxon>
        <taxon>environmental samples</taxon>
    </lineage>
</organism>
<dbReference type="SUPFAM" id="SSF56645">
    <property type="entry name" value="Acyl-CoA dehydrogenase NM domain-like"/>
    <property type="match status" value="1"/>
</dbReference>
<feature type="domain" description="Acyl-CoA dehydrogenase/oxidase N-terminal" evidence="10">
    <location>
        <begin position="39"/>
        <end position="164"/>
    </location>
</feature>
<dbReference type="Gene3D" id="2.40.110.10">
    <property type="entry name" value="Butyryl-CoA Dehydrogenase, subunit A, domain 2"/>
    <property type="match status" value="1"/>
</dbReference>
<dbReference type="SUPFAM" id="SSF47203">
    <property type="entry name" value="Acyl-CoA dehydrogenase C-terminal domain-like"/>
    <property type="match status" value="1"/>
</dbReference>
<dbReference type="InterPro" id="IPR006091">
    <property type="entry name" value="Acyl-CoA_Oxase/DH_mid-dom"/>
</dbReference>
<dbReference type="AlphaFoldDB" id="A4GJF9"/>
<dbReference type="InterPro" id="IPR050741">
    <property type="entry name" value="Acyl-CoA_dehydrogenase"/>
</dbReference>
<protein>
    <submittedName>
        <fullName evidence="11">Acyl-CoA dehydrogenase</fullName>
    </submittedName>
</protein>
<dbReference type="InterPro" id="IPR009100">
    <property type="entry name" value="AcylCoA_DH/oxidase_NM_dom_sf"/>
</dbReference>
<dbReference type="FunFam" id="2.40.110.10:FF:000002">
    <property type="entry name" value="Acyl-CoA dehydrogenase fadE12"/>
    <property type="match status" value="1"/>
</dbReference>
<keyword evidence="4 7" id="KW-0285">Flavoprotein</keyword>
<feature type="domain" description="Acyl-CoA oxidase/dehydrogenase middle" evidence="9">
    <location>
        <begin position="168"/>
        <end position="269"/>
    </location>
</feature>